<feature type="transmembrane region" description="Helical" evidence="1">
    <location>
        <begin position="221"/>
        <end position="245"/>
    </location>
</feature>
<dbReference type="EMBL" id="JAWWNJ010000003">
    <property type="protein sequence ID" value="KAK7059777.1"/>
    <property type="molecule type" value="Genomic_DNA"/>
</dbReference>
<reference evidence="2 3" key="1">
    <citation type="journal article" date="2024" name="J Genomics">
        <title>Draft genome sequencing and assembly of Favolaschia claudopus CIRM-BRFM 2984 isolated from oak limbs.</title>
        <authorList>
            <person name="Navarro D."/>
            <person name="Drula E."/>
            <person name="Chaduli D."/>
            <person name="Cazenave R."/>
            <person name="Ahrendt S."/>
            <person name="Wang J."/>
            <person name="Lipzen A."/>
            <person name="Daum C."/>
            <person name="Barry K."/>
            <person name="Grigoriev I.V."/>
            <person name="Favel A."/>
            <person name="Rosso M.N."/>
            <person name="Martin F."/>
        </authorList>
    </citation>
    <scope>NUCLEOTIDE SEQUENCE [LARGE SCALE GENOMIC DNA]</scope>
    <source>
        <strain evidence="2 3">CIRM-BRFM 2984</strain>
    </source>
</reference>
<organism evidence="2 3">
    <name type="scientific">Favolaschia claudopus</name>
    <dbReference type="NCBI Taxonomy" id="2862362"/>
    <lineage>
        <taxon>Eukaryota</taxon>
        <taxon>Fungi</taxon>
        <taxon>Dikarya</taxon>
        <taxon>Basidiomycota</taxon>
        <taxon>Agaricomycotina</taxon>
        <taxon>Agaricomycetes</taxon>
        <taxon>Agaricomycetidae</taxon>
        <taxon>Agaricales</taxon>
        <taxon>Marasmiineae</taxon>
        <taxon>Mycenaceae</taxon>
        <taxon>Favolaschia</taxon>
    </lineage>
</organism>
<feature type="transmembrane region" description="Helical" evidence="1">
    <location>
        <begin position="181"/>
        <end position="200"/>
    </location>
</feature>
<feature type="transmembrane region" description="Helical" evidence="1">
    <location>
        <begin position="251"/>
        <end position="273"/>
    </location>
</feature>
<keyword evidence="1" id="KW-0812">Transmembrane</keyword>
<evidence type="ECO:0000313" key="3">
    <source>
        <dbReference type="Proteomes" id="UP001362999"/>
    </source>
</evidence>
<feature type="transmembrane region" description="Helical" evidence="1">
    <location>
        <begin position="63"/>
        <end position="92"/>
    </location>
</feature>
<gene>
    <name evidence="2" type="ORF">R3P38DRAFT_969904</name>
</gene>
<dbReference type="AlphaFoldDB" id="A0AAW0E7C8"/>
<keyword evidence="1" id="KW-1133">Transmembrane helix</keyword>
<evidence type="ECO:0000313" key="2">
    <source>
        <dbReference type="EMBL" id="KAK7059777.1"/>
    </source>
</evidence>
<protein>
    <recommendedName>
        <fullName evidence="4">Serpentine receptor class gamma</fullName>
    </recommendedName>
</protein>
<keyword evidence="3" id="KW-1185">Reference proteome</keyword>
<sequence length="307" mass="34385">MQSSSVIDADSTDTEFDTQWEIAIPIFYETVVELVFYMIFLAMFFLAAYLFHNNRARSGVRILLYLTSAMFVLGTIQMTLKMVIAVLALRLVRLAAKGGSVARTSFIHERLVFFRYTFLITNNALTDGLFIFRCFVVWGRSTAVTILPMFMLVTTTVLGLVTTVRDNYQFKPLIDQKIPFIMSVATNSILTMLTAGRMWWIGREVRRASTLPTTRSYNTAVVMILESGALYSLCVIAYVVSGAFLSPSAIIINNILTGVLFQFVNIVPTLIAVRVSLSRAAESRWIDGVSDSAANVTFTSIRMRSFV</sequence>
<feature type="transmembrane region" description="Helical" evidence="1">
    <location>
        <begin position="34"/>
        <end position="51"/>
    </location>
</feature>
<accession>A0AAW0E7C8</accession>
<feature type="transmembrane region" description="Helical" evidence="1">
    <location>
        <begin position="144"/>
        <end position="161"/>
    </location>
</feature>
<dbReference type="Proteomes" id="UP001362999">
    <property type="component" value="Unassembled WGS sequence"/>
</dbReference>
<feature type="transmembrane region" description="Helical" evidence="1">
    <location>
        <begin position="112"/>
        <end position="132"/>
    </location>
</feature>
<evidence type="ECO:0008006" key="4">
    <source>
        <dbReference type="Google" id="ProtNLM"/>
    </source>
</evidence>
<comment type="caution">
    <text evidence="2">The sequence shown here is derived from an EMBL/GenBank/DDBJ whole genome shotgun (WGS) entry which is preliminary data.</text>
</comment>
<name>A0AAW0E7C8_9AGAR</name>
<keyword evidence="1" id="KW-0472">Membrane</keyword>
<evidence type="ECO:0000256" key="1">
    <source>
        <dbReference type="SAM" id="Phobius"/>
    </source>
</evidence>
<proteinExistence type="predicted"/>